<dbReference type="EMBL" id="KL197711">
    <property type="protein sequence ID" value="KDQ62140.1"/>
    <property type="molecule type" value="Genomic_DNA"/>
</dbReference>
<evidence type="ECO:0000313" key="3">
    <source>
        <dbReference type="Proteomes" id="UP000027265"/>
    </source>
</evidence>
<proteinExistence type="predicted"/>
<feature type="compositionally biased region" description="Polar residues" evidence="1">
    <location>
        <begin position="1"/>
        <end position="24"/>
    </location>
</feature>
<feature type="region of interest" description="Disordered" evidence="1">
    <location>
        <begin position="281"/>
        <end position="304"/>
    </location>
</feature>
<evidence type="ECO:0000256" key="1">
    <source>
        <dbReference type="SAM" id="MobiDB-lite"/>
    </source>
</evidence>
<accession>A0A067Q7H3</accession>
<feature type="compositionally biased region" description="Polar residues" evidence="1">
    <location>
        <begin position="423"/>
        <end position="432"/>
    </location>
</feature>
<feature type="compositionally biased region" description="Basic and acidic residues" evidence="1">
    <location>
        <begin position="504"/>
        <end position="543"/>
    </location>
</feature>
<keyword evidence="3" id="KW-1185">Reference proteome</keyword>
<organism evidence="2 3">
    <name type="scientific">Jaapia argillacea MUCL 33604</name>
    <dbReference type="NCBI Taxonomy" id="933084"/>
    <lineage>
        <taxon>Eukaryota</taxon>
        <taxon>Fungi</taxon>
        <taxon>Dikarya</taxon>
        <taxon>Basidiomycota</taxon>
        <taxon>Agaricomycotina</taxon>
        <taxon>Agaricomycetes</taxon>
        <taxon>Agaricomycetidae</taxon>
        <taxon>Jaapiales</taxon>
        <taxon>Jaapiaceae</taxon>
        <taxon>Jaapia</taxon>
    </lineage>
</organism>
<dbReference type="InParanoid" id="A0A067Q7H3"/>
<reference evidence="3" key="1">
    <citation type="journal article" date="2014" name="Proc. Natl. Acad. Sci. U.S.A.">
        <title>Extensive sampling of basidiomycete genomes demonstrates inadequacy of the white-rot/brown-rot paradigm for wood decay fungi.</title>
        <authorList>
            <person name="Riley R."/>
            <person name="Salamov A.A."/>
            <person name="Brown D.W."/>
            <person name="Nagy L.G."/>
            <person name="Floudas D."/>
            <person name="Held B.W."/>
            <person name="Levasseur A."/>
            <person name="Lombard V."/>
            <person name="Morin E."/>
            <person name="Otillar R."/>
            <person name="Lindquist E.A."/>
            <person name="Sun H."/>
            <person name="LaButti K.M."/>
            <person name="Schmutz J."/>
            <person name="Jabbour D."/>
            <person name="Luo H."/>
            <person name="Baker S.E."/>
            <person name="Pisabarro A.G."/>
            <person name="Walton J.D."/>
            <person name="Blanchette R.A."/>
            <person name="Henrissat B."/>
            <person name="Martin F."/>
            <person name="Cullen D."/>
            <person name="Hibbett D.S."/>
            <person name="Grigoriev I.V."/>
        </authorList>
    </citation>
    <scope>NUCLEOTIDE SEQUENCE [LARGE SCALE GENOMIC DNA]</scope>
    <source>
        <strain evidence="3">MUCL 33604</strain>
    </source>
</reference>
<dbReference type="HOGENOM" id="CLU_465439_0_0_1"/>
<feature type="region of interest" description="Disordered" evidence="1">
    <location>
        <begin position="1"/>
        <end position="58"/>
    </location>
</feature>
<sequence length="586" mass="65018">MTDLNTTSFPTPFNNRRLASSGYPSQEEDDSDFLATNPGIHFPNSTENPSPCHGPPATDVWRFNQLNRGAPQAAMTPEDDFATTRRTPSPFYYPDTITTWVEKQWEQQSSQLAAVPNTDYAAEVVHSLYCGHGGGDFDPFYQEGVEIPTAPMTGSLIDTSPLLATDTPPDFQFEGNDSPPTSSTPALTIPTPQDFRVERAGSPSLVLGEVPKIYTVDPRNLQISGGNALGDVASWPDFLFDPYIPSYTLDKSSLQQSRPQPVADAGFADFTHCTPSFPDTNWSHGVSAESYQPSPYGGEIMGHGQDVDGRDQIPYFTTLEGPFPEAPLEYPDIQPQPYPPTQGVDDLGIHHVTQPIVQPLQDEMAEVGYDQDDLLQPAENRTSDLPNGKRIYTWKEVIEQRTYKYHTTPANQPPDTIPAATPQPASEASEQIQTAHEVRNPLHGWTTTQYMTNIDSHGSVTSTSQQSSPNFSEKSQTESPAETSATPSDIDCQRAGSIGPSRRGGSEKKRERRERGAPLIKKERSKQQRAEENDELTKLNDELPEELRGKTRVEKIRNARWTIRQQTETIERLTKENEALRSQVGR</sequence>
<feature type="compositionally biased region" description="Polar residues" evidence="1">
    <location>
        <begin position="281"/>
        <end position="293"/>
    </location>
</feature>
<dbReference type="Proteomes" id="UP000027265">
    <property type="component" value="Unassembled WGS sequence"/>
</dbReference>
<gene>
    <name evidence="2" type="ORF">JAAARDRAFT_54155</name>
</gene>
<evidence type="ECO:0000313" key="2">
    <source>
        <dbReference type="EMBL" id="KDQ62140.1"/>
    </source>
</evidence>
<dbReference type="AlphaFoldDB" id="A0A067Q7H3"/>
<name>A0A067Q7H3_9AGAM</name>
<feature type="region of interest" description="Disordered" evidence="1">
    <location>
        <begin position="455"/>
        <end position="543"/>
    </location>
</feature>
<protein>
    <submittedName>
        <fullName evidence="2">Uncharacterized protein</fullName>
    </submittedName>
</protein>
<feature type="region of interest" description="Disordered" evidence="1">
    <location>
        <begin position="406"/>
        <end position="432"/>
    </location>
</feature>
<feature type="compositionally biased region" description="Polar residues" evidence="1">
    <location>
        <begin position="455"/>
        <end position="487"/>
    </location>
</feature>